<name>A0AAJ7WLM6_PETMA</name>
<evidence type="ECO:0000256" key="10">
    <source>
        <dbReference type="PROSITE-ProRule" id="PRU00042"/>
    </source>
</evidence>
<dbReference type="GeneID" id="116938799"/>
<feature type="domain" description="C2H2-type" evidence="12">
    <location>
        <begin position="327"/>
        <end position="356"/>
    </location>
</feature>
<dbReference type="Proteomes" id="UP001318040">
    <property type="component" value="Chromosome 1"/>
</dbReference>
<feature type="region of interest" description="Disordered" evidence="11">
    <location>
        <begin position="240"/>
        <end position="271"/>
    </location>
</feature>
<keyword evidence="7" id="KW-0238">DNA-binding</keyword>
<dbReference type="PANTHER" id="PTHR23235">
    <property type="entry name" value="KRUEPPEL-LIKE TRANSCRIPTION FACTOR"/>
    <property type="match status" value="1"/>
</dbReference>
<dbReference type="RefSeq" id="XP_032802339.1">
    <property type="nucleotide sequence ID" value="XM_032946448.1"/>
</dbReference>
<gene>
    <name evidence="14" type="primary">LOC116938799</name>
</gene>
<dbReference type="InterPro" id="IPR036236">
    <property type="entry name" value="Znf_C2H2_sf"/>
</dbReference>
<evidence type="ECO:0000256" key="8">
    <source>
        <dbReference type="ARBA" id="ARBA00023163"/>
    </source>
</evidence>
<evidence type="ECO:0000313" key="14">
    <source>
        <dbReference type="RefSeq" id="XP_032802339.1"/>
    </source>
</evidence>
<keyword evidence="3" id="KW-0677">Repeat</keyword>
<keyword evidence="4 10" id="KW-0863">Zinc-finger</keyword>
<dbReference type="FunFam" id="3.30.160.60:FF:000018">
    <property type="entry name" value="Krueppel-like factor 15"/>
    <property type="match status" value="1"/>
</dbReference>
<evidence type="ECO:0000256" key="11">
    <source>
        <dbReference type="SAM" id="MobiDB-lite"/>
    </source>
</evidence>
<dbReference type="Pfam" id="PF00096">
    <property type="entry name" value="zf-C2H2"/>
    <property type="match status" value="3"/>
</dbReference>
<feature type="domain" description="C2H2-type" evidence="12">
    <location>
        <begin position="297"/>
        <end position="326"/>
    </location>
</feature>
<feature type="domain" description="C2H2-type" evidence="12">
    <location>
        <begin position="357"/>
        <end position="380"/>
    </location>
</feature>
<keyword evidence="5" id="KW-0862">Zinc</keyword>
<dbReference type="SMART" id="SM00355">
    <property type="entry name" value="ZnF_C2H2"/>
    <property type="match status" value="3"/>
</dbReference>
<dbReference type="Gene3D" id="3.30.160.60">
    <property type="entry name" value="Classic Zinc Finger"/>
    <property type="match status" value="3"/>
</dbReference>
<reference evidence="14" key="1">
    <citation type="submission" date="2025-08" db="UniProtKB">
        <authorList>
            <consortium name="RefSeq"/>
        </authorList>
    </citation>
    <scope>IDENTIFICATION</scope>
    <source>
        <tissue evidence="14">Sperm</tissue>
    </source>
</reference>
<accession>A0AAJ7WLM6</accession>
<dbReference type="SUPFAM" id="SSF57667">
    <property type="entry name" value="beta-beta-alpha zinc fingers"/>
    <property type="match status" value="2"/>
</dbReference>
<organism evidence="13 14">
    <name type="scientific">Petromyzon marinus</name>
    <name type="common">Sea lamprey</name>
    <dbReference type="NCBI Taxonomy" id="7757"/>
    <lineage>
        <taxon>Eukaryota</taxon>
        <taxon>Metazoa</taxon>
        <taxon>Chordata</taxon>
        <taxon>Craniata</taxon>
        <taxon>Vertebrata</taxon>
        <taxon>Cyclostomata</taxon>
        <taxon>Hyperoartia</taxon>
        <taxon>Petromyzontiformes</taxon>
        <taxon>Petromyzontidae</taxon>
        <taxon>Petromyzon</taxon>
    </lineage>
</organism>
<dbReference type="KEGG" id="pmrn:116938799"/>
<dbReference type="FunFam" id="3.30.160.60:FF:002639">
    <property type="entry name" value="Kruppel-Like Factor (Zinc finger protein)"/>
    <property type="match status" value="1"/>
</dbReference>
<dbReference type="GO" id="GO:0005634">
    <property type="term" value="C:nucleus"/>
    <property type="evidence" value="ECO:0007669"/>
    <property type="project" value="UniProtKB-SubCell"/>
</dbReference>
<dbReference type="InterPro" id="IPR013087">
    <property type="entry name" value="Znf_C2H2_type"/>
</dbReference>
<evidence type="ECO:0000256" key="5">
    <source>
        <dbReference type="ARBA" id="ARBA00022833"/>
    </source>
</evidence>
<dbReference type="PANTHER" id="PTHR23235:SF120">
    <property type="entry name" value="KRUPPEL-LIKE FACTOR 15"/>
    <property type="match status" value="1"/>
</dbReference>
<comment type="subcellular location">
    <subcellularLocation>
        <location evidence="1">Nucleus</location>
    </subcellularLocation>
</comment>
<dbReference type="GO" id="GO:0000981">
    <property type="term" value="F:DNA-binding transcription factor activity, RNA polymerase II-specific"/>
    <property type="evidence" value="ECO:0007669"/>
    <property type="project" value="TreeGrafter"/>
</dbReference>
<evidence type="ECO:0000256" key="4">
    <source>
        <dbReference type="ARBA" id="ARBA00022771"/>
    </source>
</evidence>
<dbReference type="PROSITE" id="PS50157">
    <property type="entry name" value="ZINC_FINGER_C2H2_2"/>
    <property type="match status" value="3"/>
</dbReference>
<protein>
    <submittedName>
        <fullName evidence="14">Krueppel-like factor 3 isoform X1</fullName>
    </submittedName>
</protein>
<evidence type="ECO:0000256" key="3">
    <source>
        <dbReference type="ARBA" id="ARBA00022737"/>
    </source>
</evidence>
<dbReference type="GO" id="GO:0008270">
    <property type="term" value="F:zinc ion binding"/>
    <property type="evidence" value="ECO:0007669"/>
    <property type="project" value="UniProtKB-KW"/>
</dbReference>
<keyword evidence="8" id="KW-0804">Transcription</keyword>
<keyword evidence="9" id="KW-0539">Nucleus</keyword>
<keyword evidence="13" id="KW-1185">Reference proteome</keyword>
<evidence type="ECO:0000256" key="7">
    <source>
        <dbReference type="ARBA" id="ARBA00023125"/>
    </source>
</evidence>
<dbReference type="PROSITE" id="PS00028">
    <property type="entry name" value="ZINC_FINGER_C2H2_1"/>
    <property type="match status" value="3"/>
</dbReference>
<dbReference type="AlphaFoldDB" id="A0AAJ7WLM6"/>
<sequence length="380" mass="41664">MGLAEAALPPISVFSRAQGSMMSMDFEEWNVAVPTFDLSDDDLLDFLLTAPSTSGSLSHLLGPTVEEQMGFTVEEQMGPLAEQGFYMSNSSELDTSVLYSTCSLAVGFDTETLMNAGNELLTSTAELMDDSRREAMVVSTTEVPYVPRTALLEVSTMNEPLFPRTEQPFVSTVEHLLGPRMEQPMVPRMEQQPVSGAELSFVPRAEQPLVPIVEQKVHPRMEKPLVPMAELLEVPTMELPSVPGKDPASSAQHREGAMPSPQQPTITAATGGNTFTKASGVQGVRARGGARIRKASHACTHPGCGKIYTKSSHLKAHVRTHTGEKPYVCPWSPCPWRFARSDELTRHVRKHTGARPFSCPDCDRRFARSDHLTLHAKTHL</sequence>
<evidence type="ECO:0000313" key="13">
    <source>
        <dbReference type="Proteomes" id="UP001318040"/>
    </source>
</evidence>
<proteinExistence type="predicted"/>
<evidence type="ECO:0000256" key="1">
    <source>
        <dbReference type="ARBA" id="ARBA00004123"/>
    </source>
</evidence>
<keyword evidence="6" id="KW-0805">Transcription regulation</keyword>
<evidence type="ECO:0000256" key="2">
    <source>
        <dbReference type="ARBA" id="ARBA00022723"/>
    </source>
</evidence>
<evidence type="ECO:0000256" key="9">
    <source>
        <dbReference type="ARBA" id="ARBA00023242"/>
    </source>
</evidence>
<dbReference type="FunFam" id="3.30.160.60:FF:000624">
    <property type="entry name" value="zinc finger protein 697"/>
    <property type="match status" value="1"/>
</dbReference>
<evidence type="ECO:0000256" key="6">
    <source>
        <dbReference type="ARBA" id="ARBA00023015"/>
    </source>
</evidence>
<dbReference type="GO" id="GO:0000978">
    <property type="term" value="F:RNA polymerase II cis-regulatory region sequence-specific DNA binding"/>
    <property type="evidence" value="ECO:0007669"/>
    <property type="project" value="TreeGrafter"/>
</dbReference>
<keyword evidence="2" id="KW-0479">Metal-binding</keyword>
<evidence type="ECO:0000259" key="12">
    <source>
        <dbReference type="PROSITE" id="PS50157"/>
    </source>
</evidence>